<evidence type="ECO:0000313" key="8">
    <source>
        <dbReference type="Proteomes" id="UP001630127"/>
    </source>
</evidence>
<dbReference type="InterPro" id="IPR015660">
    <property type="entry name" value="MASH1/Ascl1a-like"/>
</dbReference>
<keyword evidence="3" id="KW-0804">Transcription</keyword>
<dbReference type="Gene3D" id="4.10.280.10">
    <property type="entry name" value="Helix-loop-helix DNA-binding domain"/>
    <property type="match status" value="1"/>
</dbReference>
<evidence type="ECO:0000256" key="1">
    <source>
        <dbReference type="ARBA" id="ARBA00004123"/>
    </source>
</evidence>
<dbReference type="SMART" id="SM00353">
    <property type="entry name" value="HLH"/>
    <property type="match status" value="1"/>
</dbReference>
<keyword evidence="8" id="KW-1185">Reference proteome</keyword>
<dbReference type="SUPFAM" id="SSF47459">
    <property type="entry name" value="HLH, helix-loop-helix DNA-binding domain"/>
    <property type="match status" value="1"/>
</dbReference>
<evidence type="ECO:0000256" key="5">
    <source>
        <dbReference type="SAM" id="MobiDB-lite"/>
    </source>
</evidence>
<evidence type="ECO:0000259" key="6">
    <source>
        <dbReference type="PROSITE" id="PS50888"/>
    </source>
</evidence>
<dbReference type="PANTHER" id="PTHR13935">
    <property type="entry name" value="ACHAETE-SCUTE TRANSCRIPTION FACTOR-RELATED"/>
    <property type="match status" value="1"/>
</dbReference>
<keyword evidence="4" id="KW-0539">Nucleus</keyword>
<dbReference type="InterPro" id="IPR011598">
    <property type="entry name" value="bHLH_dom"/>
</dbReference>
<reference evidence="7 8" key="1">
    <citation type="submission" date="2024-11" db="EMBL/GenBank/DDBJ databases">
        <title>A near-complete genome assembly of Cinchona calisaya.</title>
        <authorList>
            <person name="Lian D.C."/>
            <person name="Zhao X.W."/>
            <person name="Wei L."/>
        </authorList>
    </citation>
    <scope>NUCLEOTIDE SEQUENCE [LARGE SCALE GENOMIC DNA]</scope>
    <source>
        <tissue evidence="7">Nenye</tissue>
    </source>
</reference>
<sequence length="250" mass="28651">MMKKLQQVEKVAVDQSGGEGSATKKLEHNARERIRRLRLNASYLALRALLPDSRRSKKRWSAPAIVDKVIKYIPEMENEIQKLKKVKDDMQSANKNKQPLNHEGNLEPWINDLTVSVNELQSGEAIVQICMGRDKDEAFSKFLDILESEIFLIKSVSTLSICKNRVCYQLHIQSMRERKMAVSSWSGYVEWLLVDGKMRFKGMADGIEEEEVEGIEVDGLSGEGDCWWKLRGKVEGLAVNRRRREKEGKS</sequence>
<name>A0ABD3B517_9GENT</name>
<dbReference type="EMBL" id="JBJUIK010000001">
    <property type="protein sequence ID" value="KAL3538546.1"/>
    <property type="molecule type" value="Genomic_DNA"/>
</dbReference>
<comment type="caution">
    <text evidence="7">The sequence shown here is derived from an EMBL/GenBank/DDBJ whole genome shotgun (WGS) entry which is preliminary data.</text>
</comment>
<dbReference type="Pfam" id="PF00010">
    <property type="entry name" value="HLH"/>
    <property type="match status" value="1"/>
</dbReference>
<gene>
    <name evidence="7" type="ORF">ACH5RR_001912</name>
</gene>
<dbReference type="AlphaFoldDB" id="A0ABD3B517"/>
<evidence type="ECO:0000256" key="4">
    <source>
        <dbReference type="ARBA" id="ARBA00023242"/>
    </source>
</evidence>
<evidence type="ECO:0000313" key="7">
    <source>
        <dbReference type="EMBL" id="KAL3538546.1"/>
    </source>
</evidence>
<protein>
    <recommendedName>
        <fullName evidence="6">BHLH domain-containing protein</fullName>
    </recommendedName>
</protein>
<dbReference type="PROSITE" id="PS50888">
    <property type="entry name" value="BHLH"/>
    <property type="match status" value="1"/>
</dbReference>
<comment type="subcellular location">
    <subcellularLocation>
        <location evidence="1">Nucleus</location>
    </subcellularLocation>
</comment>
<organism evidence="7 8">
    <name type="scientific">Cinchona calisaya</name>
    <dbReference type="NCBI Taxonomy" id="153742"/>
    <lineage>
        <taxon>Eukaryota</taxon>
        <taxon>Viridiplantae</taxon>
        <taxon>Streptophyta</taxon>
        <taxon>Embryophyta</taxon>
        <taxon>Tracheophyta</taxon>
        <taxon>Spermatophyta</taxon>
        <taxon>Magnoliopsida</taxon>
        <taxon>eudicotyledons</taxon>
        <taxon>Gunneridae</taxon>
        <taxon>Pentapetalae</taxon>
        <taxon>asterids</taxon>
        <taxon>lamiids</taxon>
        <taxon>Gentianales</taxon>
        <taxon>Rubiaceae</taxon>
        <taxon>Cinchonoideae</taxon>
        <taxon>Cinchoneae</taxon>
        <taxon>Cinchona</taxon>
    </lineage>
</organism>
<dbReference type="PANTHER" id="PTHR13935:SF104">
    <property type="entry name" value="TRANSCRIPTION FACTOR BHLH160"/>
    <property type="match status" value="1"/>
</dbReference>
<accession>A0ABD3B517</accession>
<proteinExistence type="predicted"/>
<feature type="region of interest" description="Disordered" evidence="5">
    <location>
        <begin position="1"/>
        <end position="27"/>
    </location>
</feature>
<keyword evidence="2" id="KW-0805">Transcription regulation</keyword>
<dbReference type="GO" id="GO:0005634">
    <property type="term" value="C:nucleus"/>
    <property type="evidence" value="ECO:0007669"/>
    <property type="project" value="UniProtKB-SubCell"/>
</dbReference>
<evidence type="ECO:0000256" key="2">
    <source>
        <dbReference type="ARBA" id="ARBA00023015"/>
    </source>
</evidence>
<dbReference type="Proteomes" id="UP001630127">
    <property type="component" value="Unassembled WGS sequence"/>
</dbReference>
<dbReference type="GO" id="GO:0006355">
    <property type="term" value="P:regulation of DNA-templated transcription"/>
    <property type="evidence" value="ECO:0007669"/>
    <property type="project" value="UniProtKB-ARBA"/>
</dbReference>
<feature type="domain" description="BHLH" evidence="6">
    <location>
        <begin position="23"/>
        <end position="76"/>
    </location>
</feature>
<evidence type="ECO:0000256" key="3">
    <source>
        <dbReference type="ARBA" id="ARBA00023163"/>
    </source>
</evidence>
<dbReference type="InterPro" id="IPR036638">
    <property type="entry name" value="HLH_DNA-bd_sf"/>
</dbReference>